<evidence type="ECO:0000256" key="2">
    <source>
        <dbReference type="ARBA" id="ARBA00023125"/>
    </source>
</evidence>
<evidence type="ECO:0000256" key="4">
    <source>
        <dbReference type="SAM" id="Phobius"/>
    </source>
</evidence>
<keyword evidence="2" id="KW-0238">DNA-binding</keyword>
<dbReference type="GO" id="GO:0043565">
    <property type="term" value="F:sequence-specific DNA binding"/>
    <property type="evidence" value="ECO:0007669"/>
    <property type="project" value="InterPro"/>
</dbReference>
<organism evidence="6 7">
    <name type="scientific">Algoriphagus marincola HL-49</name>
    <dbReference type="NCBI Taxonomy" id="1305737"/>
    <lineage>
        <taxon>Bacteria</taxon>
        <taxon>Pseudomonadati</taxon>
        <taxon>Bacteroidota</taxon>
        <taxon>Cytophagia</taxon>
        <taxon>Cytophagales</taxon>
        <taxon>Cyclobacteriaceae</taxon>
        <taxon>Algoriphagus</taxon>
    </lineage>
</organism>
<keyword evidence="4" id="KW-0812">Transmembrane</keyword>
<keyword evidence="4" id="KW-1133">Transmembrane helix</keyword>
<dbReference type="InterPro" id="IPR009057">
    <property type="entry name" value="Homeodomain-like_sf"/>
</dbReference>
<evidence type="ECO:0000313" key="7">
    <source>
        <dbReference type="Proteomes" id="UP000050421"/>
    </source>
</evidence>
<dbReference type="STRING" id="1305737.GCA_000526355_02774"/>
<feature type="transmembrane region" description="Helical" evidence="4">
    <location>
        <begin position="191"/>
        <end position="211"/>
    </location>
</feature>
<dbReference type="Proteomes" id="UP000050421">
    <property type="component" value="Unassembled WGS sequence"/>
</dbReference>
<dbReference type="PATRIC" id="fig|1305737.6.peg.1330"/>
<comment type="caution">
    <text evidence="6">The sequence shown here is derived from an EMBL/GenBank/DDBJ whole genome shotgun (WGS) entry which is preliminary data.</text>
</comment>
<dbReference type="PANTHER" id="PTHR43280:SF29">
    <property type="entry name" value="ARAC-FAMILY TRANSCRIPTIONAL REGULATOR"/>
    <property type="match status" value="1"/>
</dbReference>
<evidence type="ECO:0000256" key="3">
    <source>
        <dbReference type="ARBA" id="ARBA00023163"/>
    </source>
</evidence>
<gene>
    <name evidence="6" type="ORF">HLUCCX10_03270</name>
</gene>
<dbReference type="eggNOG" id="COG2207">
    <property type="taxonomic scope" value="Bacteria"/>
</dbReference>
<dbReference type="PROSITE" id="PS01124">
    <property type="entry name" value="HTH_ARAC_FAMILY_2"/>
    <property type="match status" value="1"/>
</dbReference>
<dbReference type="Pfam" id="PF12833">
    <property type="entry name" value="HTH_18"/>
    <property type="match status" value="1"/>
</dbReference>
<dbReference type="SMART" id="SM00342">
    <property type="entry name" value="HTH_ARAC"/>
    <property type="match status" value="1"/>
</dbReference>
<keyword evidence="3" id="KW-0804">Transcription</keyword>
<dbReference type="SUPFAM" id="SSF46689">
    <property type="entry name" value="Homeodomain-like"/>
    <property type="match status" value="1"/>
</dbReference>
<dbReference type="OrthoDB" id="9779074at2"/>
<dbReference type="AlphaFoldDB" id="A0A0P8C8R4"/>
<accession>A0A0P8C8R4</accession>
<protein>
    <submittedName>
        <fullName evidence="6">AraC family transcriptional regulator</fullName>
    </submittedName>
</protein>
<name>A0A0P8C8R4_9BACT</name>
<sequence>MINSELVSIFCFSSFLLGLVIVLILIFVNRKLTYSNLLLALCIFSFAFLMFVSGLIYSGFIIKMPHFFRTASPVIYLIAPTAFLYVRSVLNEERTFRLLDLIHFLPAFLHFLELLPFYMESAETKIRILETIFINPDYSLALHEGVLPENMHAILKTGIGLIYFVSQFSLIRNYSKEYTNLDPYQEKVISWLKWFTLVLGILYSLLLIGLLNNDEAYIIQNLLTITIGISLLILLGYLFLQPQILYGIADFSDSENLAEEILSQAKTDNPNLTLSLELINNYRQRIEEYIETEKPYLESGFRMQDMVKETGIPRHHLSAFINTYYEKNFNGLINEYRIKYIKENIHSKEWSNLSLEGMGMEAGFKSRSTFLSAFKKETGMTPSAFQEKRSQN</sequence>
<feature type="transmembrane region" description="Helical" evidence="4">
    <location>
        <begin position="6"/>
        <end position="28"/>
    </location>
</feature>
<keyword evidence="4" id="KW-0472">Membrane</keyword>
<evidence type="ECO:0000313" key="6">
    <source>
        <dbReference type="EMBL" id="KPQ19208.1"/>
    </source>
</evidence>
<keyword evidence="1" id="KW-0805">Transcription regulation</keyword>
<dbReference type="EMBL" id="LJXT01000013">
    <property type="protein sequence ID" value="KPQ19208.1"/>
    <property type="molecule type" value="Genomic_DNA"/>
</dbReference>
<dbReference type="InterPro" id="IPR018062">
    <property type="entry name" value="HTH_AraC-typ_CS"/>
</dbReference>
<proteinExistence type="predicted"/>
<evidence type="ECO:0000256" key="1">
    <source>
        <dbReference type="ARBA" id="ARBA00023015"/>
    </source>
</evidence>
<feature type="transmembrane region" description="Helical" evidence="4">
    <location>
        <begin position="66"/>
        <end position="86"/>
    </location>
</feature>
<dbReference type="InterPro" id="IPR018060">
    <property type="entry name" value="HTH_AraC"/>
</dbReference>
<feature type="transmembrane region" description="Helical" evidence="4">
    <location>
        <begin position="98"/>
        <end position="119"/>
    </location>
</feature>
<evidence type="ECO:0000259" key="5">
    <source>
        <dbReference type="PROSITE" id="PS01124"/>
    </source>
</evidence>
<reference evidence="6 7" key="1">
    <citation type="submission" date="2015-09" db="EMBL/GenBank/DDBJ databases">
        <title>Identification and resolution of microdiversity through metagenomic sequencing of parallel consortia.</title>
        <authorList>
            <person name="Nelson W.C."/>
            <person name="Romine M.F."/>
            <person name="Lindemann S.R."/>
        </authorList>
    </citation>
    <scope>NUCLEOTIDE SEQUENCE [LARGE SCALE GENOMIC DNA]</scope>
    <source>
        <strain evidence="6">HL-49</strain>
    </source>
</reference>
<dbReference type="PROSITE" id="PS00041">
    <property type="entry name" value="HTH_ARAC_FAMILY_1"/>
    <property type="match status" value="1"/>
</dbReference>
<feature type="domain" description="HTH araC/xylS-type" evidence="5">
    <location>
        <begin position="284"/>
        <end position="388"/>
    </location>
</feature>
<dbReference type="Gene3D" id="1.10.10.60">
    <property type="entry name" value="Homeodomain-like"/>
    <property type="match status" value="1"/>
</dbReference>
<feature type="transmembrane region" description="Helical" evidence="4">
    <location>
        <begin position="217"/>
        <end position="240"/>
    </location>
</feature>
<dbReference type="GO" id="GO:0003700">
    <property type="term" value="F:DNA-binding transcription factor activity"/>
    <property type="evidence" value="ECO:0007669"/>
    <property type="project" value="InterPro"/>
</dbReference>
<feature type="transmembrane region" description="Helical" evidence="4">
    <location>
        <begin position="37"/>
        <end position="60"/>
    </location>
</feature>
<dbReference type="PANTHER" id="PTHR43280">
    <property type="entry name" value="ARAC-FAMILY TRANSCRIPTIONAL REGULATOR"/>
    <property type="match status" value="1"/>
</dbReference>